<name>A0AAV2CWD0_9ROSI</name>
<evidence type="ECO:0000256" key="1">
    <source>
        <dbReference type="SAM" id="MobiDB-lite"/>
    </source>
</evidence>
<dbReference type="Proteomes" id="UP001497516">
    <property type="component" value="Chromosome 10"/>
</dbReference>
<accession>A0AAV2CWD0</accession>
<organism evidence="2 3">
    <name type="scientific">Linum trigynum</name>
    <dbReference type="NCBI Taxonomy" id="586398"/>
    <lineage>
        <taxon>Eukaryota</taxon>
        <taxon>Viridiplantae</taxon>
        <taxon>Streptophyta</taxon>
        <taxon>Embryophyta</taxon>
        <taxon>Tracheophyta</taxon>
        <taxon>Spermatophyta</taxon>
        <taxon>Magnoliopsida</taxon>
        <taxon>eudicotyledons</taxon>
        <taxon>Gunneridae</taxon>
        <taxon>Pentapetalae</taxon>
        <taxon>rosids</taxon>
        <taxon>fabids</taxon>
        <taxon>Malpighiales</taxon>
        <taxon>Linaceae</taxon>
        <taxon>Linum</taxon>
    </lineage>
</organism>
<dbReference type="EMBL" id="OZ034814">
    <property type="protein sequence ID" value="CAL1359866.1"/>
    <property type="molecule type" value="Genomic_DNA"/>
</dbReference>
<dbReference type="AlphaFoldDB" id="A0AAV2CWD0"/>
<evidence type="ECO:0000313" key="2">
    <source>
        <dbReference type="EMBL" id="CAL1359866.1"/>
    </source>
</evidence>
<protein>
    <submittedName>
        <fullName evidence="2">Uncharacterized protein</fullName>
    </submittedName>
</protein>
<reference evidence="2 3" key="1">
    <citation type="submission" date="2024-04" db="EMBL/GenBank/DDBJ databases">
        <authorList>
            <person name="Fracassetti M."/>
        </authorList>
    </citation>
    <scope>NUCLEOTIDE SEQUENCE [LARGE SCALE GENOMIC DNA]</scope>
</reference>
<keyword evidence="3" id="KW-1185">Reference proteome</keyword>
<proteinExistence type="predicted"/>
<sequence>MMNFSNTQVEILRIRSAVAESGDKLKEIPFHHRNRKVTLPDPANNRAKSRQQGKRTAESSDQGLVKTLCTYSNVGIVELNSCHQDETKIDKSITGKEEQD</sequence>
<gene>
    <name evidence="2" type="ORF">LTRI10_LOCUS7332</name>
</gene>
<feature type="region of interest" description="Disordered" evidence="1">
    <location>
        <begin position="22"/>
        <end position="61"/>
    </location>
</feature>
<evidence type="ECO:0000313" key="3">
    <source>
        <dbReference type="Proteomes" id="UP001497516"/>
    </source>
</evidence>